<keyword evidence="2" id="KW-1185">Reference proteome</keyword>
<comment type="caution">
    <text evidence="1">The sequence shown here is derived from an EMBL/GenBank/DDBJ whole genome shotgun (WGS) entry which is preliminary data.</text>
</comment>
<dbReference type="Proteomes" id="UP000821845">
    <property type="component" value="Chromosome 5"/>
</dbReference>
<evidence type="ECO:0000313" key="2">
    <source>
        <dbReference type="Proteomes" id="UP000821845"/>
    </source>
</evidence>
<accession>A0ACB7SBI1</accession>
<proteinExistence type="predicted"/>
<sequence length="82" mass="8966">MLEAVAHLRCRLEDLSVSTTVKIAPRQRSVAACTNAIRVPKLRTASPDAAHKTIPRGRVSIDIVLGAIQWCCPCEFKSKHDG</sequence>
<protein>
    <submittedName>
        <fullName evidence="1">Uncharacterized protein</fullName>
    </submittedName>
</protein>
<evidence type="ECO:0000313" key="1">
    <source>
        <dbReference type="EMBL" id="KAH6931296.1"/>
    </source>
</evidence>
<organism evidence="1 2">
    <name type="scientific">Hyalomma asiaticum</name>
    <name type="common">Tick</name>
    <dbReference type="NCBI Taxonomy" id="266040"/>
    <lineage>
        <taxon>Eukaryota</taxon>
        <taxon>Metazoa</taxon>
        <taxon>Ecdysozoa</taxon>
        <taxon>Arthropoda</taxon>
        <taxon>Chelicerata</taxon>
        <taxon>Arachnida</taxon>
        <taxon>Acari</taxon>
        <taxon>Parasitiformes</taxon>
        <taxon>Ixodida</taxon>
        <taxon>Ixodoidea</taxon>
        <taxon>Ixodidae</taxon>
        <taxon>Hyalomminae</taxon>
        <taxon>Hyalomma</taxon>
    </lineage>
</organism>
<reference evidence="1" key="1">
    <citation type="submission" date="2020-05" db="EMBL/GenBank/DDBJ databases">
        <title>Large-scale comparative analyses of tick genomes elucidate their genetic diversity and vector capacities.</title>
        <authorList>
            <person name="Jia N."/>
            <person name="Wang J."/>
            <person name="Shi W."/>
            <person name="Du L."/>
            <person name="Sun Y."/>
            <person name="Zhan W."/>
            <person name="Jiang J."/>
            <person name="Wang Q."/>
            <person name="Zhang B."/>
            <person name="Ji P."/>
            <person name="Sakyi L.B."/>
            <person name="Cui X."/>
            <person name="Yuan T."/>
            <person name="Jiang B."/>
            <person name="Yang W."/>
            <person name="Lam T.T.-Y."/>
            <person name="Chang Q."/>
            <person name="Ding S."/>
            <person name="Wang X."/>
            <person name="Zhu J."/>
            <person name="Ruan X."/>
            <person name="Zhao L."/>
            <person name="Wei J."/>
            <person name="Que T."/>
            <person name="Du C."/>
            <person name="Cheng J."/>
            <person name="Dai P."/>
            <person name="Han X."/>
            <person name="Huang E."/>
            <person name="Gao Y."/>
            <person name="Liu J."/>
            <person name="Shao H."/>
            <person name="Ye R."/>
            <person name="Li L."/>
            <person name="Wei W."/>
            <person name="Wang X."/>
            <person name="Wang C."/>
            <person name="Yang T."/>
            <person name="Huo Q."/>
            <person name="Li W."/>
            <person name="Guo W."/>
            <person name="Chen H."/>
            <person name="Zhou L."/>
            <person name="Ni X."/>
            <person name="Tian J."/>
            <person name="Zhou Y."/>
            <person name="Sheng Y."/>
            <person name="Liu T."/>
            <person name="Pan Y."/>
            <person name="Xia L."/>
            <person name="Li J."/>
            <person name="Zhao F."/>
            <person name="Cao W."/>
        </authorList>
    </citation>
    <scope>NUCLEOTIDE SEQUENCE</scope>
    <source>
        <strain evidence="1">Hyas-2018</strain>
    </source>
</reference>
<name>A0ACB7SBI1_HYAAI</name>
<dbReference type="EMBL" id="CM023485">
    <property type="protein sequence ID" value="KAH6931296.1"/>
    <property type="molecule type" value="Genomic_DNA"/>
</dbReference>
<gene>
    <name evidence="1" type="ORF">HPB50_023495</name>
</gene>